<evidence type="ECO:0000256" key="1">
    <source>
        <dbReference type="SAM" id="MobiDB-lite"/>
    </source>
</evidence>
<dbReference type="HOGENOM" id="CLU_3197107_0_0_4"/>
<organism evidence="2 3">
    <name type="scientific">Burkholderia pseudomallei (strain 1106a)</name>
    <dbReference type="NCBI Taxonomy" id="357348"/>
    <lineage>
        <taxon>Bacteria</taxon>
        <taxon>Pseudomonadati</taxon>
        <taxon>Pseudomonadota</taxon>
        <taxon>Betaproteobacteria</taxon>
        <taxon>Burkholderiales</taxon>
        <taxon>Burkholderiaceae</taxon>
        <taxon>Burkholderia</taxon>
        <taxon>pseudomallei group</taxon>
    </lineage>
</organism>
<dbReference type="EMBL" id="CP000573">
    <property type="protein sequence ID" value="ABN94364.1"/>
    <property type="molecule type" value="Genomic_DNA"/>
</dbReference>
<protein>
    <submittedName>
        <fullName evidence="2">Uncharacterized protein</fullName>
    </submittedName>
</protein>
<accession>A3P1J0</accession>
<dbReference type="Proteomes" id="UP000006738">
    <property type="component" value="Chromosome II"/>
</dbReference>
<feature type="compositionally biased region" description="Polar residues" evidence="1">
    <location>
        <begin position="31"/>
        <end position="45"/>
    </location>
</feature>
<proteinExistence type="predicted"/>
<sequence length="45" mass="4570">MPAPCAGGATAEWIVGKETRAGETAGPSRGSPENSISLTKQWPAT</sequence>
<gene>
    <name evidence="2" type="ordered locus">BURPS1106A_A0157</name>
</gene>
<dbReference type="AlphaFoldDB" id="A3P1J0"/>
<name>A3P1J0_BURP0</name>
<reference evidence="3" key="1">
    <citation type="submission" date="2007-02" db="EMBL/GenBank/DDBJ databases">
        <authorList>
            <person name="DeShazer D."/>
            <person name="Woods D.E."/>
            <person name="Nierman W.C."/>
        </authorList>
    </citation>
    <scope>NUCLEOTIDE SEQUENCE [LARGE SCALE GENOMIC DNA]</scope>
    <source>
        <strain evidence="3">1106a</strain>
    </source>
</reference>
<evidence type="ECO:0000313" key="3">
    <source>
        <dbReference type="Proteomes" id="UP000006738"/>
    </source>
</evidence>
<dbReference type="KEGG" id="bpl:BURPS1106A_A0157"/>
<evidence type="ECO:0000313" key="2">
    <source>
        <dbReference type="EMBL" id="ABN94364.1"/>
    </source>
</evidence>
<feature type="region of interest" description="Disordered" evidence="1">
    <location>
        <begin position="1"/>
        <end position="45"/>
    </location>
</feature>